<organism evidence="1 2">
    <name type="scientific">Streblomastix strix</name>
    <dbReference type="NCBI Taxonomy" id="222440"/>
    <lineage>
        <taxon>Eukaryota</taxon>
        <taxon>Metamonada</taxon>
        <taxon>Preaxostyla</taxon>
        <taxon>Oxymonadida</taxon>
        <taxon>Streblomastigidae</taxon>
        <taxon>Streblomastix</taxon>
    </lineage>
</organism>
<accession>A0A5J4W5Q5</accession>
<sequence>MEQSQIIYPPAYTSIKQSITENEVGQSTGNNNCTDLAETIMVHQTKENIHQIPFPWISRQDSGDGIENERQGSKASIRQCGCIPSGLVANVRSDLLLRYRKMREFSEE</sequence>
<dbReference type="Proteomes" id="UP000324800">
    <property type="component" value="Unassembled WGS sequence"/>
</dbReference>
<evidence type="ECO:0000313" key="2">
    <source>
        <dbReference type="Proteomes" id="UP000324800"/>
    </source>
</evidence>
<name>A0A5J4W5Q5_9EUKA</name>
<dbReference type="AlphaFoldDB" id="A0A5J4W5Q5"/>
<proteinExistence type="predicted"/>
<protein>
    <submittedName>
        <fullName evidence="1">Uncharacterized protein</fullName>
    </submittedName>
</protein>
<reference evidence="1 2" key="1">
    <citation type="submission" date="2019-03" db="EMBL/GenBank/DDBJ databases">
        <title>Single cell metagenomics reveals metabolic interactions within the superorganism composed of flagellate Streblomastix strix and complex community of Bacteroidetes bacteria on its surface.</title>
        <authorList>
            <person name="Treitli S.C."/>
            <person name="Kolisko M."/>
            <person name="Husnik F."/>
            <person name="Keeling P."/>
            <person name="Hampl V."/>
        </authorList>
    </citation>
    <scope>NUCLEOTIDE SEQUENCE [LARGE SCALE GENOMIC DNA]</scope>
    <source>
        <strain evidence="1">ST1C</strain>
    </source>
</reference>
<evidence type="ECO:0000313" key="1">
    <source>
        <dbReference type="EMBL" id="KAA6390254.1"/>
    </source>
</evidence>
<dbReference type="EMBL" id="SNRW01003285">
    <property type="protein sequence ID" value="KAA6390254.1"/>
    <property type="molecule type" value="Genomic_DNA"/>
</dbReference>
<gene>
    <name evidence="1" type="ORF">EZS28_014220</name>
</gene>
<comment type="caution">
    <text evidence="1">The sequence shown here is derived from an EMBL/GenBank/DDBJ whole genome shotgun (WGS) entry which is preliminary data.</text>
</comment>